<evidence type="ECO:0000313" key="2">
    <source>
        <dbReference type="Proteomes" id="UP000270094"/>
    </source>
</evidence>
<keyword evidence="2" id="KW-1185">Reference proteome</keyword>
<protein>
    <submittedName>
        <fullName evidence="1">Uncharacterized protein</fullName>
    </submittedName>
</protein>
<gene>
    <name evidence="1" type="ORF">SVUK_LOCUS18298</name>
</gene>
<dbReference type="Proteomes" id="UP000270094">
    <property type="component" value="Unassembled WGS sequence"/>
</dbReference>
<reference evidence="1 2" key="1">
    <citation type="submission" date="2018-11" db="EMBL/GenBank/DDBJ databases">
        <authorList>
            <consortium name="Pathogen Informatics"/>
        </authorList>
    </citation>
    <scope>NUCLEOTIDE SEQUENCE [LARGE SCALE GENOMIC DNA]</scope>
</reference>
<organism evidence="1 2">
    <name type="scientific">Strongylus vulgaris</name>
    <name type="common">Blood worm</name>
    <dbReference type="NCBI Taxonomy" id="40348"/>
    <lineage>
        <taxon>Eukaryota</taxon>
        <taxon>Metazoa</taxon>
        <taxon>Ecdysozoa</taxon>
        <taxon>Nematoda</taxon>
        <taxon>Chromadorea</taxon>
        <taxon>Rhabditida</taxon>
        <taxon>Rhabditina</taxon>
        <taxon>Rhabditomorpha</taxon>
        <taxon>Strongyloidea</taxon>
        <taxon>Strongylidae</taxon>
        <taxon>Strongylus</taxon>
    </lineage>
</organism>
<sequence length="72" mass="8209">MYKCISVEDGVLSGRFLLKLISSWFQWAECTATKDKVTGGPSRCPNWKRRMLHPGIMEPLRGTWNIEDVLPG</sequence>
<accession>A0A3P7JCL7</accession>
<proteinExistence type="predicted"/>
<dbReference type="AlphaFoldDB" id="A0A3P7JCL7"/>
<name>A0A3P7JCL7_STRVU</name>
<evidence type="ECO:0000313" key="1">
    <source>
        <dbReference type="EMBL" id="VDM83300.1"/>
    </source>
</evidence>
<dbReference type="EMBL" id="UYYB01122251">
    <property type="protein sequence ID" value="VDM83300.1"/>
    <property type="molecule type" value="Genomic_DNA"/>
</dbReference>